<organism evidence="3 4">
    <name type="scientific">Actinomadura rugatobispora</name>
    <dbReference type="NCBI Taxonomy" id="1994"/>
    <lineage>
        <taxon>Bacteria</taxon>
        <taxon>Bacillati</taxon>
        <taxon>Actinomycetota</taxon>
        <taxon>Actinomycetes</taxon>
        <taxon>Streptosporangiales</taxon>
        <taxon>Thermomonosporaceae</taxon>
        <taxon>Actinomadura</taxon>
    </lineage>
</organism>
<keyword evidence="3" id="KW-0378">Hydrolase</keyword>
<dbReference type="Pfam" id="PF09992">
    <property type="entry name" value="NAGPA"/>
    <property type="match status" value="1"/>
</dbReference>
<name>A0ABW1A9K2_9ACTN</name>
<proteinExistence type="predicted"/>
<dbReference type="EMBL" id="JBHSON010000082">
    <property type="protein sequence ID" value="MFC5752161.1"/>
    <property type="molecule type" value="Genomic_DNA"/>
</dbReference>
<sequence length="423" mass="43850">MFKAASRRRFGLVAGATALVAGVLGAGTAGATTTPHDYDVDVTIDYTGNRQPAPGVRHKSFTVATSHGSSQGHLLAVDLRNPRVSMELLHADHVGEGTTLTAMAGKKNAFAAVNADFFNMAYWENNPGLATESADGPEITGGTLRKGAVPAAQRIGPPMSSGATGREVIGVGVDGRGRVDEVEVRGRVMSRGLNARVAGYNQYALPENGIGVYDAKWGPVTRKRAVCGSDSSRLAPCLTEGVKEVSVRNGRVVAIADQPGAGQLGGRDLVLVGREDGATELGKLSVGDRINVRWGAETDGRVPLRWAVGGFPNVANSRLVAGLGANNTGDLAPGTSAGVSADGRMFYLVVVDGRSAVSAGVTRVEMAELMRKIGTDDGVQLDRGGSTEMIAKPDAASRGYEVLNAPSDGKERPFPNGIGVFTS</sequence>
<keyword evidence="3" id="KW-0326">Glycosidase</keyword>
<evidence type="ECO:0000256" key="1">
    <source>
        <dbReference type="SAM" id="SignalP"/>
    </source>
</evidence>
<dbReference type="PANTHER" id="PTHR40446">
    <property type="entry name" value="N-ACETYLGLUCOSAMINE-1-PHOSPHODIESTER ALPHA-N-ACETYLGLUCOSAMINIDASE"/>
    <property type="match status" value="1"/>
</dbReference>
<gene>
    <name evidence="3" type="ORF">ACFPZN_41680</name>
</gene>
<evidence type="ECO:0000313" key="3">
    <source>
        <dbReference type="EMBL" id="MFC5752161.1"/>
    </source>
</evidence>
<feature type="signal peptide" evidence="1">
    <location>
        <begin position="1"/>
        <end position="31"/>
    </location>
</feature>
<protein>
    <submittedName>
        <fullName evidence="3">Phosphodiester glycosidase family protein</fullName>
    </submittedName>
</protein>
<accession>A0ABW1A9K2</accession>
<feature type="domain" description="Phosphodiester glycosidase" evidence="2">
    <location>
        <begin position="247"/>
        <end position="421"/>
    </location>
</feature>
<feature type="chain" id="PRO_5047225727" evidence="1">
    <location>
        <begin position="32"/>
        <end position="423"/>
    </location>
</feature>
<evidence type="ECO:0000313" key="4">
    <source>
        <dbReference type="Proteomes" id="UP001596074"/>
    </source>
</evidence>
<keyword evidence="4" id="KW-1185">Reference proteome</keyword>
<dbReference type="GO" id="GO:0016798">
    <property type="term" value="F:hydrolase activity, acting on glycosyl bonds"/>
    <property type="evidence" value="ECO:0007669"/>
    <property type="project" value="UniProtKB-KW"/>
</dbReference>
<dbReference type="InterPro" id="IPR006311">
    <property type="entry name" value="TAT_signal"/>
</dbReference>
<dbReference type="InterPro" id="IPR018711">
    <property type="entry name" value="NAGPA"/>
</dbReference>
<reference evidence="4" key="1">
    <citation type="journal article" date="2019" name="Int. J. Syst. Evol. Microbiol.">
        <title>The Global Catalogue of Microorganisms (GCM) 10K type strain sequencing project: providing services to taxonomists for standard genome sequencing and annotation.</title>
        <authorList>
            <consortium name="The Broad Institute Genomics Platform"/>
            <consortium name="The Broad Institute Genome Sequencing Center for Infectious Disease"/>
            <person name="Wu L."/>
            <person name="Ma J."/>
        </authorList>
    </citation>
    <scope>NUCLEOTIDE SEQUENCE [LARGE SCALE GENOMIC DNA]</scope>
    <source>
        <strain evidence="4">KCTC 42087</strain>
    </source>
</reference>
<comment type="caution">
    <text evidence="3">The sequence shown here is derived from an EMBL/GenBank/DDBJ whole genome shotgun (WGS) entry which is preliminary data.</text>
</comment>
<dbReference type="PANTHER" id="PTHR40446:SF2">
    <property type="entry name" value="N-ACETYLGLUCOSAMINE-1-PHOSPHODIESTER ALPHA-N-ACETYLGLUCOSAMINIDASE"/>
    <property type="match status" value="1"/>
</dbReference>
<evidence type="ECO:0000259" key="2">
    <source>
        <dbReference type="Pfam" id="PF09992"/>
    </source>
</evidence>
<dbReference type="RefSeq" id="WP_378288124.1">
    <property type="nucleotide sequence ID" value="NZ_JBHSON010000082.1"/>
</dbReference>
<keyword evidence="1" id="KW-0732">Signal</keyword>
<dbReference type="PROSITE" id="PS51318">
    <property type="entry name" value="TAT"/>
    <property type="match status" value="1"/>
</dbReference>
<dbReference type="Proteomes" id="UP001596074">
    <property type="component" value="Unassembled WGS sequence"/>
</dbReference>